<protein>
    <submittedName>
        <fullName evidence="8">Pterin binding enzyme</fullName>
        <ecNumber evidence="8">2.1.1.13</ecNumber>
    </submittedName>
</protein>
<sequence length="264" mass="28956">MIIVGEKLNSSIPRIFELMKAKNTGELKKIAVDQQNAGANFLDINTAIFREQEIEMMEYVLGIVLESTECGIMLDSPSPAVIEKAIGLISGREVIINSITLQDRINELLPVVKSYNSGVVCLPIDKDGIPKTAEKRVENSLKLVEILQEAGIAKDKIYIDVLAEALAVDNENARTTIESIAALRKAQPDIHIICGVSNVSFGLPKRPDINAAFLNTAIYAGLDSGIVDITNQQIRSTVFIAEMIAGKDEYCIEYLGYFRGQKNN</sequence>
<dbReference type="GO" id="GO:0032259">
    <property type="term" value="P:methylation"/>
    <property type="evidence" value="ECO:0007669"/>
    <property type="project" value="UniProtKB-KW"/>
</dbReference>
<dbReference type="PROSITE" id="PS50972">
    <property type="entry name" value="PTERIN_BINDING"/>
    <property type="match status" value="1"/>
</dbReference>
<evidence type="ECO:0000256" key="2">
    <source>
        <dbReference type="ARBA" id="ARBA00022603"/>
    </source>
</evidence>
<dbReference type="EMBL" id="AORV01000035">
    <property type="protein sequence ID" value="EMS71721.1"/>
    <property type="molecule type" value="Genomic_DNA"/>
</dbReference>
<keyword evidence="2 8" id="KW-0489">Methyltransferase</keyword>
<dbReference type="GO" id="GO:0046872">
    <property type="term" value="F:metal ion binding"/>
    <property type="evidence" value="ECO:0007669"/>
    <property type="project" value="UniProtKB-KW"/>
</dbReference>
<dbReference type="STRING" id="1195236.CTER_2471"/>
<keyword evidence="9" id="KW-1185">Reference proteome</keyword>
<evidence type="ECO:0000256" key="5">
    <source>
        <dbReference type="ARBA" id="ARBA00022723"/>
    </source>
</evidence>
<dbReference type="PANTHER" id="PTHR45833">
    <property type="entry name" value="METHIONINE SYNTHASE"/>
    <property type="match status" value="1"/>
</dbReference>
<dbReference type="RefSeq" id="WP_004626138.1">
    <property type="nucleotide sequence ID" value="NZ_AORV01000035.1"/>
</dbReference>
<name>S0FMY3_RUMCE</name>
<dbReference type="GO" id="GO:0031419">
    <property type="term" value="F:cobalamin binding"/>
    <property type="evidence" value="ECO:0007669"/>
    <property type="project" value="UniProtKB-KW"/>
</dbReference>
<gene>
    <name evidence="8" type="ORF">CTER_2471</name>
</gene>
<dbReference type="InterPro" id="IPR011005">
    <property type="entry name" value="Dihydropteroate_synth-like_sf"/>
</dbReference>
<comment type="caution">
    <text evidence="8">The sequence shown here is derived from an EMBL/GenBank/DDBJ whole genome shotgun (WGS) entry which is preliminary data.</text>
</comment>
<accession>S0FMY3</accession>
<evidence type="ECO:0000256" key="1">
    <source>
        <dbReference type="ARBA" id="ARBA00010398"/>
    </source>
</evidence>
<dbReference type="InterPro" id="IPR000489">
    <property type="entry name" value="Pterin-binding_dom"/>
</dbReference>
<dbReference type="Pfam" id="PF00809">
    <property type="entry name" value="Pterin_bind"/>
    <property type="match status" value="1"/>
</dbReference>
<evidence type="ECO:0000313" key="8">
    <source>
        <dbReference type="EMBL" id="EMS71721.1"/>
    </source>
</evidence>
<reference evidence="8 9" key="1">
    <citation type="journal article" date="2013" name="Genome Announc.">
        <title>Draft Genome Sequence of the Cellulolytic, Mesophilic, Anaerobic Bacterium Clostridium termitidis Strain CT1112 (DSM 5398).</title>
        <authorList>
            <person name="Lal S."/>
            <person name="Ramachandran U."/>
            <person name="Zhang X."/>
            <person name="Munir R."/>
            <person name="Sparling R."/>
            <person name="Levin D.B."/>
        </authorList>
    </citation>
    <scope>NUCLEOTIDE SEQUENCE [LARGE SCALE GENOMIC DNA]</scope>
    <source>
        <strain evidence="8 9">CT1112</strain>
    </source>
</reference>
<feature type="domain" description="Pterin-binding" evidence="7">
    <location>
        <begin position="1"/>
        <end position="245"/>
    </location>
</feature>
<evidence type="ECO:0000256" key="6">
    <source>
        <dbReference type="ARBA" id="ARBA00023285"/>
    </source>
</evidence>
<evidence type="ECO:0000256" key="3">
    <source>
        <dbReference type="ARBA" id="ARBA00022628"/>
    </source>
</evidence>
<dbReference type="Proteomes" id="UP000014155">
    <property type="component" value="Unassembled WGS sequence"/>
</dbReference>
<dbReference type="Gene3D" id="3.20.20.20">
    <property type="entry name" value="Dihydropteroate synthase-like"/>
    <property type="match status" value="1"/>
</dbReference>
<keyword evidence="3" id="KW-0846">Cobalamin</keyword>
<dbReference type="GO" id="GO:0005829">
    <property type="term" value="C:cytosol"/>
    <property type="evidence" value="ECO:0007669"/>
    <property type="project" value="TreeGrafter"/>
</dbReference>
<dbReference type="EC" id="2.1.1.13" evidence="8"/>
<organism evidence="8 9">
    <name type="scientific">Ruminiclostridium cellobioparum subsp. termitidis CT1112</name>
    <dbReference type="NCBI Taxonomy" id="1195236"/>
    <lineage>
        <taxon>Bacteria</taxon>
        <taxon>Bacillati</taxon>
        <taxon>Bacillota</taxon>
        <taxon>Clostridia</taxon>
        <taxon>Eubacteriales</taxon>
        <taxon>Oscillospiraceae</taxon>
        <taxon>Ruminiclostridium</taxon>
    </lineage>
</organism>
<dbReference type="SUPFAM" id="SSF51717">
    <property type="entry name" value="Dihydropteroate synthetase-like"/>
    <property type="match status" value="1"/>
</dbReference>
<proteinExistence type="inferred from homology"/>
<keyword evidence="4 8" id="KW-0808">Transferase</keyword>
<evidence type="ECO:0000256" key="4">
    <source>
        <dbReference type="ARBA" id="ARBA00022679"/>
    </source>
</evidence>
<evidence type="ECO:0000259" key="7">
    <source>
        <dbReference type="PROSITE" id="PS50972"/>
    </source>
</evidence>
<dbReference type="GO" id="GO:0008705">
    <property type="term" value="F:methionine synthase activity"/>
    <property type="evidence" value="ECO:0007669"/>
    <property type="project" value="UniProtKB-EC"/>
</dbReference>
<dbReference type="eggNOG" id="COG1410">
    <property type="taxonomic scope" value="Bacteria"/>
</dbReference>
<evidence type="ECO:0000313" key="9">
    <source>
        <dbReference type="Proteomes" id="UP000014155"/>
    </source>
</evidence>
<dbReference type="AlphaFoldDB" id="S0FMY3"/>
<dbReference type="InterPro" id="IPR050554">
    <property type="entry name" value="Met_Synthase/Corrinoid"/>
</dbReference>
<comment type="similarity">
    <text evidence="1">Belongs to the vitamin-B12 dependent methionine synthase family.</text>
</comment>
<keyword evidence="6" id="KW-0170">Cobalt</keyword>
<dbReference type="GO" id="GO:0050667">
    <property type="term" value="P:homocysteine metabolic process"/>
    <property type="evidence" value="ECO:0007669"/>
    <property type="project" value="TreeGrafter"/>
</dbReference>
<dbReference type="GO" id="GO:0046653">
    <property type="term" value="P:tetrahydrofolate metabolic process"/>
    <property type="evidence" value="ECO:0007669"/>
    <property type="project" value="TreeGrafter"/>
</dbReference>
<dbReference type="PATRIC" id="fig|1195236.3.peg.2786"/>
<dbReference type="PANTHER" id="PTHR45833:SF1">
    <property type="entry name" value="METHIONINE SYNTHASE"/>
    <property type="match status" value="1"/>
</dbReference>
<keyword evidence="5" id="KW-0479">Metal-binding</keyword>